<proteinExistence type="predicted"/>
<dbReference type="Proteomes" id="UP000789739">
    <property type="component" value="Unassembled WGS sequence"/>
</dbReference>
<reference evidence="1" key="1">
    <citation type="submission" date="2021-06" db="EMBL/GenBank/DDBJ databases">
        <authorList>
            <person name="Kallberg Y."/>
            <person name="Tangrot J."/>
            <person name="Rosling A."/>
        </authorList>
    </citation>
    <scope>NUCLEOTIDE SEQUENCE</scope>
    <source>
        <strain evidence="1">BR232B</strain>
    </source>
</reference>
<gene>
    <name evidence="1" type="ORF">PBRASI_LOCUS9501</name>
</gene>
<dbReference type="OrthoDB" id="2137386at2759"/>
<organism evidence="1 2">
    <name type="scientific">Paraglomus brasilianum</name>
    <dbReference type="NCBI Taxonomy" id="144538"/>
    <lineage>
        <taxon>Eukaryota</taxon>
        <taxon>Fungi</taxon>
        <taxon>Fungi incertae sedis</taxon>
        <taxon>Mucoromycota</taxon>
        <taxon>Glomeromycotina</taxon>
        <taxon>Glomeromycetes</taxon>
        <taxon>Paraglomerales</taxon>
        <taxon>Paraglomeraceae</taxon>
        <taxon>Paraglomus</taxon>
    </lineage>
</organism>
<dbReference type="EMBL" id="CAJVPI010002109">
    <property type="protein sequence ID" value="CAG8635828.1"/>
    <property type="molecule type" value="Genomic_DNA"/>
</dbReference>
<comment type="caution">
    <text evidence="1">The sequence shown here is derived from an EMBL/GenBank/DDBJ whole genome shotgun (WGS) entry which is preliminary data.</text>
</comment>
<dbReference type="PANTHER" id="PTHR34871:SF1">
    <property type="entry name" value="DUF5898 DOMAIN-CONTAINING PROTEIN"/>
    <property type="match status" value="1"/>
</dbReference>
<evidence type="ECO:0000313" key="2">
    <source>
        <dbReference type="Proteomes" id="UP000789739"/>
    </source>
</evidence>
<evidence type="ECO:0000313" key="1">
    <source>
        <dbReference type="EMBL" id="CAG8635828.1"/>
    </source>
</evidence>
<sequence length="232" mass="25632">MGEIAKSIARDGLPLLGGPVGLESSSSKNESHEEADIINSKFSLINDLSLAKTPSTIWLTYKNSGHLSYASEADIANYVNMVLRDTIHAMGRSDDIMLYAEMGFCNQRPDIWVICCNGLPVGFIEIKKPSGAIMDEPLLAGQVFDYLMLLKSFYGIEFQFGIISTYELWRVFWLHKTDPVAQMNTVSKPQSANPGQSPLVICLPGIPCFDKKNKTSIQVIGQLSHAQKSNQK</sequence>
<keyword evidence="2" id="KW-1185">Reference proteome</keyword>
<dbReference type="AlphaFoldDB" id="A0A9N9GYI4"/>
<dbReference type="PANTHER" id="PTHR34871">
    <property type="entry name" value="DUF5898 DOMAIN-CONTAINING PROTEIN"/>
    <property type="match status" value="1"/>
</dbReference>
<protein>
    <submittedName>
        <fullName evidence="1">5991_t:CDS:1</fullName>
    </submittedName>
</protein>
<name>A0A9N9GYI4_9GLOM</name>
<accession>A0A9N9GYI4</accession>